<feature type="region of interest" description="Disordered" evidence="1">
    <location>
        <begin position="51"/>
        <end position="128"/>
    </location>
</feature>
<comment type="caution">
    <text evidence="2">The sequence shown here is derived from an EMBL/GenBank/DDBJ whole genome shotgun (WGS) entry which is preliminary data.</text>
</comment>
<name>A0A2A2KI90_9BILA</name>
<evidence type="ECO:0000256" key="1">
    <source>
        <dbReference type="SAM" id="MobiDB-lite"/>
    </source>
</evidence>
<evidence type="ECO:0000313" key="2">
    <source>
        <dbReference type="EMBL" id="PAV73694.1"/>
    </source>
</evidence>
<sequence length="128" mass="13955">MLQQGKASELLSIHPSASKPSLLSSFWSIHVQLQQNEKMDLLELRTTAGSQNSLPECFDSAQNAAENQTRLRTSKSLGDLRSSSIGRDEPSGSSREASQSGGMVPEQMEMTESSTSKVTDWLSHLNTT</sequence>
<keyword evidence="3" id="KW-1185">Reference proteome</keyword>
<feature type="compositionally biased region" description="Polar residues" evidence="1">
    <location>
        <begin position="110"/>
        <end position="128"/>
    </location>
</feature>
<proteinExistence type="predicted"/>
<dbReference type="EMBL" id="LIAE01008549">
    <property type="protein sequence ID" value="PAV73694.1"/>
    <property type="molecule type" value="Genomic_DNA"/>
</dbReference>
<reference evidence="2 3" key="1">
    <citation type="journal article" date="2017" name="Curr. Biol.">
        <title>Genome architecture and evolution of a unichromosomal asexual nematode.</title>
        <authorList>
            <person name="Fradin H."/>
            <person name="Zegar C."/>
            <person name="Gutwein M."/>
            <person name="Lucas J."/>
            <person name="Kovtun M."/>
            <person name="Corcoran D."/>
            <person name="Baugh L.R."/>
            <person name="Kiontke K."/>
            <person name="Gunsalus K."/>
            <person name="Fitch D.H."/>
            <person name="Piano F."/>
        </authorList>
    </citation>
    <scope>NUCLEOTIDE SEQUENCE [LARGE SCALE GENOMIC DNA]</scope>
    <source>
        <strain evidence="2">PF1309</strain>
    </source>
</reference>
<protein>
    <submittedName>
        <fullName evidence="2">Uncharacterized protein</fullName>
    </submittedName>
</protein>
<dbReference type="AlphaFoldDB" id="A0A2A2KI90"/>
<evidence type="ECO:0000313" key="3">
    <source>
        <dbReference type="Proteomes" id="UP000218231"/>
    </source>
</evidence>
<dbReference type="OrthoDB" id="5830545at2759"/>
<accession>A0A2A2KI90</accession>
<feature type="compositionally biased region" description="Polar residues" evidence="1">
    <location>
        <begin position="51"/>
        <end position="101"/>
    </location>
</feature>
<gene>
    <name evidence="2" type="ORF">WR25_07752</name>
</gene>
<dbReference type="Proteomes" id="UP000218231">
    <property type="component" value="Unassembled WGS sequence"/>
</dbReference>
<organism evidence="2 3">
    <name type="scientific">Diploscapter pachys</name>
    <dbReference type="NCBI Taxonomy" id="2018661"/>
    <lineage>
        <taxon>Eukaryota</taxon>
        <taxon>Metazoa</taxon>
        <taxon>Ecdysozoa</taxon>
        <taxon>Nematoda</taxon>
        <taxon>Chromadorea</taxon>
        <taxon>Rhabditida</taxon>
        <taxon>Rhabditina</taxon>
        <taxon>Rhabditomorpha</taxon>
        <taxon>Rhabditoidea</taxon>
        <taxon>Rhabditidae</taxon>
        <taxon>Diploscapter</taxon>
    </lineage>
</organism>
<dbReference type="STRING" id="2018661.A0A2A2KI90"/>